<dbReference type="Proteomes" id="UP000837803">
    <property type="component" value="Unassembled WGS sequence"/>
</dbReference>
<dbReference type="NCBIfam" id="TIGR04183">
    <property type="entry name" value="Por_Secre_tail"/>
    <property type="match status" value="1"/>
</dbReference>
<dbReference type="PANTHER" id="PTHR19328">
    <property type="entry name" value="HEDGEHOG-INTERACTING PROTEIN"/>
    <property type="match status" value="1"/>
</dbReference>
<dbReference type="PANTHER" id="PTHR19328:SF75">
    <property type="entry name" value="ALDOSE SUGAR DEHYDROGENASE YLII"/>
    <property type="match status" value="1"/>
</dbReference>
<dbReference type="Pfam" id="PF07995">
    <property type="entry name" value="GSDH"/>
    <property type="match status" value="1"/>
</dbReference>
<dbReference type="InterPro" id="IPR012938">
    <property type="entry name" value="Glc/Sorbosone_DH"/>
</dbReference>
<feature type="signal peptide" evidence="1">
    <location>
        <begin position="1"/>
        <end position="19"/>
    </location>
</feature>
<evidence type="ECO:0000256" key="1">
    <source>
        <dbReference type="SAM" id="SignalP"/>
    </source>
</evidence>
<dbReference type="SUPFAM" id="SSF50952">
    <property type="entry name" value="Soluble quinoprotein glucose dehydrogenase"/>
    <property type="match status" value="1"/>
</dbReference>
<sequence length="486" mass="52832">MLQYLSAGVFCLLTCTLSAQPTVRLLPLAEQFNAPTDIVADPRTDGQLYIVEKEGRVQALDTIGGTKTLWLDLSESVDDRSEGGLLGMAFHPEPDSAYVYVNYTQPSQLSRHLVTTVARFSLGVDGSPNPASQQILLAIEQPATNHNAGDLAFGPDGYLYIPTGDGGGGGDPFDNGQDPSSLLGKILRVDVDKQGVDPTTSEPRKYAVPTDNPFVGSEDTLAEIWSLGLRNPWRISFDRQTGDLWIGDVGQNEREEVDFQAAGSTGGQNYGWNCREGFSTYSGSTDRYCGDTEKTFNAPELDYPHRGNDGVNGASITGGFVYRGPAANLQGYYIFADFAAPRLFFYRADLAEEDRLTVRSDLPLQSTSTFGEGRDGKLFVAHFRSGTIYLITGDGTTPTTAPARTTTLAVYPNPAREHLRIDVPTDFTDRLRVVLYAADGREVMSQLYPAGSQQIELSLPNLVPGAYTIELTAGKRRGTARLTVQH</sequence>
<dbReference type="InterPro" id="IPR026444">
    <property type="entry name" value="Secre_tail"/>
</dbReference>
<protein>
    <recommendedName>
        <fullName evidence="6">T9SS type A sorting domain-containing protein</fullName>
    </recommendedName>
</protein>
<organism evidence="4 5">
    <name type="scientific">Neolewinella maritima</name>
    <dbReference type="NCBI Taxonomy" id="1383882"/>
    <lineage>
        <taxon>Bacteria</taxon>
        <taxon>Pseudomonadati</taxon>
        <taxon>Bacteroidota</taxon>
        <taxon>Saprospiria</taxon>
        <taxon>Saprospirales</taxon>
        <taxon>Lewinellaceae</taxon>
        <taxon>Neolewinella</taxon>
    </lineage>
</organism>
<feature type="domain" description="Secretion system C-terminal sorting" evidence="3">
    <location>
        <begin position="410"/>
        <end position="481"/>
    </location>
</feature>
<evidence type="ECO:0000259" key="2">
    <source>
        <dbReference type="Pfam" id="PF07995"/>
    </source>
</evidence>
<evidence type="ECO:0008006" key="6">
    <source>
        <dbReference type="Google" id="ProtNLM"/>
    </source>
</evidence>
<feature type="chain" id="PRO_5045320018" description="T9SS type A sorting domain-containing protein" evidence="1">
    <location>
        <begin position="20"/>
        <end position="486"/>
    </location>
</feature>
<evidence type="ECO:0000313" key="5">
    <source>
        <dbReference type="Proteomes" id="UP000837803"/>
    </source>
</evidence>
<comment type="caution">
    <text evidence="4">The sequence shown here is derived from an EMBL/GenBank/DDBJ whole genome shotgun (WGS) entry which is preliminary data.</text>
</comment>
<accession>A0ABN8F0L9</accession>
<dbReference type="Gene3D" id="2.120.10.30">
    <property type="entry name" value="TolB, C-terminal domain"/>
    <property type="match status" value="1"/>
</dbReference>
<gene>
    <name evidence="4" type="ORF">LEM8419_01240</name>
</gene>
<reference evidence="4" key="1">
    <citation type="submission" date="2021-12" db="EMBL/GenBank/DDBJ databases">
        <authorList>
            <person name="Rodrigo-Torres L."/>
            <person name="Arahal R. D."/>
            <person name="Lucena T."/>
        </authorList>
    </citation>
    <scope>NUCLEOTIDE SEQUENCE</scope>
    <source>
        <strain evidence="4">CECT 8419</strain>
    </source>
</reference>
<proteinExistence type="predicted"/>
<evidence type="ECO:0000313" key="4">
    <source>
        <dbReference type="EMBL" id="CAH1000062.1"/>
    </source>
</evidence>
<evidence type="ECO:0000259" key="3">
    <source>
        <dbReference type="Pfam" id="PF18962"/>
    </source>
</evidence>
<dbReference type="InterPro" id="IPR011042">
    <property type="entry name" value="6-blade_b-propeller_TolB-like"/>
</dbReference>
<dbReference type="EMBL" id="CAKLPZ010000001">
    <property type="protein sequence ID" value="CAH1000062.1"/>
    <property type="molecule type" value="Genomic_DNA"/>
</dbReference>
<dbReference type="RefSeq" id="WP_238750149.1">
    <property type="nucleotide sequence ID" value="NZ_CAKLPZ010000001.1"/>
</dbReference>
<keyword evidence="1" id="KW-0732">Signal</keyword>
<keyword evidence="5" id="KW-1185">Reference proteome</keyword>
<name>A0ABN8F0L9_9BACT</name>
<dbReference type="Pfam" id="PF18962">
    <property type="entry name" value="Por_Secre_tail"/>
    <property type="match status" value="1"/>
</dbReference>
<feature type="domain" description="Glucose/Sorbosone dehydrogenase" evidence="2">
    <location>
        <begin position="44"/>
        <end position="380"/>
    </location>
</feature>
<dbReference type="InterPro" id="IPR011041">
    <property type="entry name" value="Quinoprot_gluc/sorb_DH_b-prop"/>
</dbReference>